<dbReference type="Proteomes" id="UP000012112">
    <property type="component" value="Unassembled WGS sequence"/>
</dbReference>
<evidence type="ECO:0000313" key="2">
    <source>
        <dbReference type="Proteomes" id="UP000012112"/>
    </source>
</evidence>
<accession>M6VDE1</accession>
<evidence type="ECO:0000313" key="1">
    <source>
        <dbReference type="EMBL" id="EMO55482.1"/>
    </source>
</evidence>
<organism evidence="1 2">
    <name type="scientific">Leptospira noguchii</name>
    <dbReference type="NCBI Taxonomy" id="28182"/>
    <lineage>
        <taxon>Bacteria</taxon>
        <taxon>Pseudomonadati</taxon>
        <taxon>Spirochaetota</taxon>
        <taxon>Spirochaetia</taxon>
        <taxon>Leptospirales</taxon>
        <taxon>Leptospiraceae</taxon>
        <taxon>Leptospira</taxon>
    </lineage>
</organism>
<protein>
    <submittedName>
        <fullName evidence="1">Uncharacterized protein</fullName>
    </submittedName>
</protein>
<gene>
    <name evidence="1" type="ORF">LEP1GSC172_1515</name>
</gene>
<comment type="caution">
    <text evidence="1">The sequence shown here is derived from an EMBL/GenBank/DDBJ whole genome shotgun (WGS) entry which is preliminary data.</text>
</comment>
<sequence length="48" mass="5578">MRSGVFKYKDLSFFPTYVEIALKIKSKSFPKGIFLNSGFVIDTKRNEE</sequence>
<proteinExistence type="predicted"/>
<dbReference type="EMBL" id="AKWD02000007">
    <property type="protein sequence ID" value="EMO55482.1"/>
    <property type="molecule type" value="Genomic_DNA"/>
</dbReference>
<dbReference type="AlphaFoldDB" id="M6VDE1"/>
<name>M6VDE1_9LEPT</name>
<reference evidence="1 2" key="1">
    <citation type="submission" date="2013-01" db="EMBL/GenBank/DDBJ databases">
        <authorList>
            <person name="Harkins D.M."/>
            <person name="Durkin A.S."/>
            <person name="Brinkac L.M."/>
            <person name="Haft D.H."/>
            <person name="Selengut J.D."/>
            <person name="Sanka R."/>
            <person name="DePew J."/>
            <person name="Purushe J."/>
            <person name="Matthias M.A."/>
            <person name="Vinetz J.M."/>
            <person name="Sutton G.G."/>
            <person name="Nierman W.C."/>
            <person name="Fouts D.E."/>
        </authorList>
    </citation>
    <scope>NUCLEOTIDE SEQUENCE [LARGE SCALE GENOMIC DNA]</scope>
    <source>
        <strain evidence="1 2">HAI1536</strain>
    </source>
</reference>